<dbReference type="AlphaFoldDB" id="A0A1C6RDK1"/>
<dbReference type="InterPro" id="IPR029063">
    <property type="entry name" value="SAM-dependent_MTases_sf"/>
</dbReference>
<keyword evidence="3" id="KW-1185">Reference proteome</keyword>
<feature type="domain" description="Methyltransferase FkbM" evidence="1">
    <location>
        <begin position="54"/>
        <end position="188"/>
    </location>
</feature>
<dbReference type="Proteomes" id="UP000199699">
    <property type="component" value="Unassembled WGS sequence"/>
</dbReference>
<keyword evidence="2" id="KW-0489">Methyltransferase</keyword>
<dbReference type="InterPro" id="IPR052514">
    <property type="entry name" value="SAM-dependent_MTase"/>
</dbReference>
<dbReference type="PANTHER" id="PTHR34203:SF15">
    <property type="entry name" value="SLL1173 PROTEIN"/>
    <property type="match status" value="1"/>
</dbReference>
<dbReference type="InterPro" id="IPR006342">
    <property type="entry name" value="FkbM_mtfrase"/>
</dbReference>
<organism evidence="2 3">
    <name type="scientific">Micromonospora nigra</name>
    <dbReference type="NCBI Taxonomy" id="145857"/>
    <lineage>
        <taxon>Bacteria</taxon>
        <taxon>Bacillati</taxon>
        <taxon>Actinomycetota</taxon>
        <taxon>Actinomycetes</taxon>
        <taxon>Micromonosporales</taxon>
        <taxon>Micromonosporaceae</taxon>
        <taxon>Micromonospora</taxon>
    </lineage>
</organism>
<gene>
    <name evidence="2" type="ORF">GA0070616_0670</name>
</gene>
<name>A0A1C6RDK1_9ACTN</name>
<protein>
    <submittedName>
        <fullName evidence="2">Methyltransferase, FkbM family</fullName>
    </submittedName>
</protein>
<dbReference type="GO" id="GO:0008168">
    <property type="term" value="F:methyltransferase activity"/>
    <property type="evidence" value="ECO:0007669"/>
    <property type="project" value="UniProtKB-KW"/>
</dbReference>
<accession>A0A1C6RDK1</accession>
<dbReference type="NCBIfam" id="TIGR01444">
    <property type="entry name" value="fkbM_fam"/>
    <property type="match status" value="1"/>
</dbReference>
<reference evidence="2 3" key="1">
    <citation type="submission" date="2016-06" db="EMBL/GenBank/DDBJ databases">
        <authorList>
            <person name="Kjaerup R.B."/>
            <person name="Dalgaard T.S."/>
            <person name="Juul-Madsen H.R."/>
        </authorList>
    </citation>
    <scope>NUCLEOTIDE SEQUENCE [LARGE SCALE GENOMIC DNA]</scope>
    <source>
        <strain evidence="2 3">DSM 43818</strain>
    </source>
</reference>
<evidence type="ECO:0000259" key="1">
    <source>
        <dbReference type="Pfam" id="PF05050"/>
    </source>
</evidence>
<keyword evidence="2" id="KW-0808">Transferase</keyword>
<dbReference type="OrthoDB" id="7542440at2"/>
<dbReference type="Gene3D" id="3.40.50.150">
    <property type="entry name" value="Vaccinia Virus protein VP39"/>
    <property type="match status" value="1"/>
</dbReference>
<dbReference type="STRING" id="145857.GA0070616_0670"/>
<dbReference type="SUPFAM" id="SSF53335">
    <property type="entry name" value="S-adenosyl-L-methionine-dependent methyltransferases"/>
    <property type="match status" value="1"/>
</dbReference>
<dbReference type="EMBL" id="FMHT01000003">
    <property type="protein sequence ID" value="SCL15237.1"/>
    <property type="molecule type" value="Genomic_DNA"/>
</dbReference>
<dbReference type="RefSeq" id="WP_091075945.1">
    <property type="nucleotide sequence ID" value="NZ_FMHT01000003.1"/>
</dbReference>
<proteinExistence type="predicted"/>
<evidence type="ECO:0000313" key="3">
    <source>
        <dbReference type="Proteomes" id="UP000199699"/>
    </source>
</evidence>
<evidence type="ECO:0000313" key="2">
    <source>
        <dbReference type="EMBL" id="SCL15237.1"/>
    </source>
</evidence>
<dbReference type="Pfam" id="PF05050">
    <property type="entry name" value="Methyltransf_21"/>
    <property type="match status" value="1"/>
</dbReference>
<sequence length="269" mass="28454">MTDTVAARIAALQDDPATASLRRSLDVYYGDPERDARMDAFYARLVAPGDLVFDIGSHVGDHVGSFRRLGARVVAVEPQPLCLRALRAIYAGDDQVTLVEAACGAVAGSVRFHVNSANPTVSTASSHFVRAAVGAGGWEGEVWDSEIEVPVVTVDALVEQYGVPAFAKIDVEGFEDAVLAGLSRPLPALSFEFTTIAREVALRCLDRLTALGFDGFDVALGDDKSMTFESWVPAHEMAAHLVTLPHEANSGDVYCVSRSGSDRSGGGAG</sequence>
<dbReference type="PANTHER" id="PTHR34203">
    <property type="entry name" value="METHYLTRANSFERASE, FKBM FAMILY PROTEIN"/>
    <property type="match status" value="1"/>
</dbReference>
<dbReference type="GO" id="GO:0032259">
    <property type="term" value="P:methylation"/>
    <property type="evidence" value="ECO:0007669"/>
    <property type="project" value="UniProtKB-KW"/>
</dbReference>